<accession>A0A0E9QW43</accession>
<evidence type="ECO:0000313" key="1">
    <source>
        <dbReference type="EMBL" id="JAH21059.1"/>
    </source>
</evidence>
<name>A0A0E9QW43_ANGAN</name>
<sequence length="43" mass="4649">MGSGRIYSTYASEGYRVSPEEGTRVQALTARPNVSTQGTGHYI</sequence>
<dbReference type="EMBL" id="GBXM01087518">
    <property type="protein sequence ID" value="JAH21059.1"/>
    <property type="molecule type" value="Transcribed_RNA"/>
</dbReference>
<dbReference type="AlphaFoldDB" id="A0A0E9QW43"/>
<reference evidence="1" key="1">
    <citation type="submission" date="2014-11" db="EMBL/GenBank/DDBJ databases">
        <authorList>
            <person name="Amaro Gonzalez C."/>
        </authorList>
    </citation>
    <scope>NUCLEOTIDE SEQUENCE</scope>
</reference>
<proteinExistence type="predicted"/>
<protein>
    <submittedName>
        <fullName evidence="1">Uncharacterized protein</fullName>
    </submittedName>
</protein>
<reference evidence="1" key="2">
    <citation type="journal article" date="2015" name="Fish Shellfish Immunol.">
        <title>Early steps in the European eel (Anguilla anguilla)-Vibrio vulnificus interaction in the gills: Role of the RtxA13 toxin.</title>
        <authorList>
            <person name="Callol A."/>
            <person name="Pajuelo D."/>
            <person name="Ebbesson L."/>
            <person name="Teles M."/>
            <person name="MacKenzie S."/>
            <person name="Amaro C."/>
        </authorList>
    </citation>
    <scope>NUCLEOTIDE SEQUENCE</scope>
</reference>
<organism evidence="1">
    <name type="scientific">Anguilla anguilla</name>
    <name type="common">European freshwater eel</name>
    <name type="synonym">Muraena anguilla</name>
    <dbReference type="NCBI Taxonomy" id="7936"/>
    <lineage>
        <taxon>Eukaryota</taxon>
        <taxon>Metazoa</taxon>
        <taxon>Chordata</taxon>
        <taxon>Craniata</taxon>
        <taxon>Vertebrata</taxon>
        <taxon>Euteleostomi</taxon>
        <taxon>Actinopterygii</taxon>
        <taxon>Neopterygii</taxon>
        <taxon>Teleostei</taxon>
        <taxon>Anguilliformes</taxon>
        <taxon>Anguillidae</taxon>
        <taxon>Anguilla</taxon>
    </lineage>
</organism>